<organism evidence="2 3">
    <name type="scientific">Podospora didyma</name>
    <dbReference type="NCBI Taxonomy" id="330526"/>
    <lineage>
        <taxon>Eukaryota</taxon>
        <taxon>Fungi</taxon>
        <taxon>Dikarya</taxon>
        <taxon>Ascomycota</taxon>
        <taxon>Pezizomycotina</taxon>
        <taxon>Sordariomycetes</taxon>
        <taxon>Sordariomycetidae</taxon>
        <taxon>Sordariales</taxon>
        <taxon>Podosporaceae</taxon>
        <taxon>Podospora</taxon>
    </lineage>
</organism>
<dbReference type="InterPro" id="IPR011042">
    <property type="entry name" value="6-blade_b-propeller_TolB-like"/>
</dbReference>
<reference evidence="2" key="1">
    <citation type="journal article" date="2023" name="Mol. Phylogenet. Evol.">
        <title>Genome-scale phylogeny and comparative genomics of the fungal order Sordariales.</title>
        <authorList>
            <person name="Hensen N."/>
            <person name="Bonometti L."/>
            <person name="Westerberg I."/>
            <person name="Brannstrom I.O."/>
            <person name="Guillou S."/>
            <person name="Cros-Aarteil S."/>
            <person name="Calhoun S."/>
            <person name="Haridas S."/>
            <person name="Kuo A."/>
            <person name="Mondo S."/>
            <person name="Pangilinan J."/>
            <person name="Riley R."/>
            <person name="LaButti K."/>
            <person name="Andreopoulos B."/>
            <person name="Lipzen A."/>
            <person name="Chen C."/>
            <person name="Yan M."/>
            <person name="Daum C."/>
            <person name="Ng V."/>
            <person name="Clum A."/>
            <person name="Steindorff A."/>
            <person name="Ohm R.A."/>
            <person name="Martin F."/>
            <person name="Silar P."/>
            <person name="Natvig D.O."/>
            <person name="Lalanne C."/>
            <person name="Gautier V."/>
            <person name="Ament-Velasquez S.L."/>
            <person name="Kruys A."/>
            <person name="Hutchinson M.I."/>
            <person name="Powell A.J."/>
            <person name="Barry K."/>
            <person name="Miller A.N."/>
            <person name="Grigoriev I.V."/>
            <person name="Debuchy R."/>
            <person name="Gladieux P."/>
            <person name="Hiltunen Thoren M."/>
            <person name="Johannesson H."/>
        </authorList>
    </citation>
    <scope>NUCLEOTIDE SEQUENCE</scope>
    <source>
        <strain evidence="2">CBS 232.78</strain>
    </source>
</reference>
<keyword evidence="3" id="KW-1185">Reference proteome</keyword>
<evidence type="ECO:0000313" key="3">
    <source>
        <dbReference type="Proteomes" id="UP001285441"/>
    </source>
</evidence>
<evidence type="ECO:0000256" key="1">
    <source>
        <dbReference type="SAM" id="SignalP"/>
    </source>
</evidence>
<dbReference type="EMBL" id="JAULSW010000009">
    <property type="protein sequence ID" value="KAK3370018.1"/>
    <property type="molecule type" value="Genomic_DNA"/>
</dbReference>
<feature type="chain" id="PRO_5042149128" description="Serum paraoxonase/arylesterase family protein" evidence="1">
    <location>
        <begin position="23"/>
        <end position="440"/>
    </location>
</feature>
<comment type="caution">
    <text evidence="2">The sequence shown here is derived from an EMBL/GenBank/DDBJ whole genome shotgun (WGS) entry which is preliminary data.</text>
</comment>
<dbReference type="AlphaFoldDB" id="A0AAE0N4M8"/>
<keyword evidence="1" id="KW-0732">Signal</keyword>
<gene>
    <name evidence="2" type="ORF">B0H63DRAFT_305656</name>
</gene>
<proteinExistence type="predicted"/>
<accession>A0AAE0N4M8</accession>
<dbReference type="Proteomes" id="UP001285441">
    <property type="component" value="Unassembled WGS sequence"/>
</dbReference>
<sequence length="440" mass="48122">MKGNTWLLLFSIACAISAKIYAEFWPGINQTLVVLGFFRKPEDLVNTAGEVVAIPDTRHCEDLHYHASSGLLFTACEDKAETRFGWFPPLANFDNPELALKSRGSIHVINAVTLESQRLEFENFNGPFLTHGIDVIDDIERPGGVYIFAVNHLPNLKSSQSEGSPKAKSQIELFYHVIGSPNIRHVRSILDPLITTPNDIFASSPTSFYVTNDHLYREHGLKRTIEELYERARWSTVINVRLGSLEDSVADATTGVYATVALRGLHNNNGLAHGRSPQEILISSPTSGMLHIGEVPLDAATSGGNITIIESMPFDSVVDNPSYFSDPFTQSSADDHSGFVLAGVTHAKDLAKNVRDPTAKDPVRVFFVKAAPRGADHPWEKHVMFEDDGSRIRSASAAVLVAIDPEAESKGGVSVKGTRKATLFVTGFWSSNVIAVKVDL</sequence>
<dbReference type="PANTHER" id="PTHR11799">
    <property type="entry name" value="PARAOXONASE"/>
    <property type="match status" value="1"/>
</dbReference>
<feature type="signal peptide" evidence="1">
    <location>
        <begin position="1"/>
        <end position="22"/>
    </location>
</feature>
<dbReference type="InterPro" id="IPR051288">
    <property type="entry name" value="Serum_paraoxonase/arylesterase"/>
</dbReference>
<dbReference type="Gene3D" id="2.120.10.30">
    <property type="entry name" value="TolB, C-terminal domain"/>
    <property type="match status" value="1"/>
</dbReference>
<protein>
    <recommendedName>
        <fullName evidence="4">Serum paraoxonase/arylesterase family protein</fullName>
    </recommendedName>
</protein>
<evidence type="ECO:0008006" key="4">
    <source>
        <dbReference type="Google" id="ProtNLM"/>
    </source>
</evidence>
<evidence type="ECO:0000313" key="2">
    <source>
        <dbReference type="EMBL" id="KAK3370018.1"/>
    </source>
</evidence>
<dbReference type="PANTHER" id="PTHR11799:SF12">
    <property type="entry name" value="PARAOXONASE-RELATED"/>
    <property type="match status" value="1"/>
</dbReference>
<name>A0AAE0N4M8_9PEZI</name>
<reference evidence="2" key="2">
    <citation type="submission" date="2023-06" db="EMBL/GenBank/DDBJ databases">
        <authorList>
            <consortium name="Lawrence Berkeley National Laboratory"/>
            <person name="Haridas S."/>
            <person name="Hensen N."/>
            <person name="Bonometti L."/>
            <person name="Westerberg I."/>
            <person name="Brannstrom I.O."/>
            <person name="Guillou S."/>
            <person name="Cros-Aarteil S."/>
            <person name="Calhoun S."/>
            <person name="Kuo A."/>
            <person name="Mondo S."/>
            <person name="Pangilinan J."/>
            <person name="Riley R."/>
            <person name="LaButti K."/>
            <person name="Andreopoulos B."/>
            <person name="Lipzen A."/>
            <person name="Chen C."/>
            <person name="Yanf M."/>
            <person name="Daum C."/>
            <person name="Ng V."/>
            <person name="Clum A."/>
            <person name="Steindorff A."/>
            <person name="Ohm R."/>
            <person name="Martin F."/>
            <person name="Silar P."/>
            <person name="Natvig D."/>
            <person name="Lalanne C."/>
            <person name="Gautier V."/>
            <person name="Ament-velasquez S.L."/>
            <person name="Kruys A."/>
            <person name="Hutchinson M.I."/>
            <person name="Powell A.J."/>
            <person name="Barry K."/>
            <person name="Miller A.N."/>
            <person name="Grigoriev I.V."/>
            <person name="Debuchy R."/>
            <person name="Gladieux P."/>
            <person name="Thoren M.H."/>
            <person name="Johannesson H."/>
        </authorList>
    </citation>
    <scope>NUCLEOTIDE SEQUENCE</scope>
    <source>
        <strain evidence="2">CBS 232.78</strain>
    </source>
</reference>